<dbReference type="PANTHER" id="PTHR23355">
    <property type="entry name" value="RIBONUCLEASE"/>
    <property type="match status" value="1"/>
</dbReference>
<sequence length="503" mass="52860">MPARQLRLPAAASDEVRQALDGLRAELEIPADFPAPVLAEAGRAATAALPAADATDVAFVTIDPPGSKDLDQALHIQADGDGYLVRYAIASVATFVEPGGAIDQEVHERGVTVYGPTGSFPLHPPELSAGAASLLEGQDRPACVWSLRVRADGTLDAATVTVTRARVRSRAQLTYEEVQAAHDGHGPLPPSVPADLPVLLRTVGELRIARERARGAVSLDIPEQEAVPEHGGYVLRHRATLPVEGWNAQISLLTGIAAARMMREAGVGVLRTLPPADPRDVARLRRTAVALGLSWPASTTYAELLPTLDSNVPAHAAFLSEATTLFRGAGYLAFGVDGTEPVPPAGAAEHAAIAAEYAHVTAPLRRLVDRYGLEVCLAHSAGAAVPDWVRAALPQLPEVMAGATRRANAYERGALDAIEALVLAGRVGQTFDGVVVDVDGNDRDRGAGDSGAVPARPQRGIVVLREPAVRARIEGDVLPVGEQLQVRLVEVDVADRKVLFAPA</sequence>
<dbReference type="Pfam" id="PF00773">
    <property type="entry name" value="RNB"/>
    <property type="match status" value="1"/>
</dbReference>
<comment type="caution">
    <text evidence="2">The sequence shown here is derived from an EMBL/GenBank/DDBJ whole genome shotgun (WGS) entry which is preliminary data.</text>
</comment>
<dbReference type="RefSeq" id="WP_143417474.1">
    <property type="nucleotide sequence ID" value="NZ_VJXR01000009.1"/>
</dbReference>
<evidence type="ECO:0000313" key="3">
    <source>
        <dbReference type="Proteomes" id="UP000318693"/>
    </source>
</evidence>
<name>A0A552WUK5_9MICO</name>
<dbReference type="InterPro" id="IPR040596">
    <property type="entry name" value="RNase_II_C_S1"/>
</dbReference>
<dbReference type="InterPro" id="IPR001900">
    <property type="entry name" value="RNase_II/R"/>
</dbReference>
<dbReference type="GO" id="GO:0003723">
    <property type="term" value="F:RNA binding"/>
    <property type="evidence" value="ECO:0007669"/>
    <property type="project" value="InterPro"/>
</dbReference>
<organism evidence="2 3">
    <name type="scientific">Georgenia yuyongxinii</name>
    <dbReference type="NCBI Taxonomy" id="2589797"/>
    <lineage>
        <taxon>Bacteria</taxon>
        <taxon>Bacillati</taxon>
        <taxon>Actinomycetota</taxon>
        <taxon>Actinomycetes</taxon>
        <taxon>Micrococcales</taxon>
        <taxon>Bogoriellaceae</taxon>
        <taxon>Georgenia</taxon>
    </lineage>
</organism>
<dbReference type="PANTHER" id="PTHR23355:SF9">
    <property type="entry name" value="DIS3-LIKE EXONUCLEASE 2"/>
    <property type="match status" value="1"/>
</dbReference>
<protein>
    <submittedName>
        <fullName evidence="2">RNB domain-containing ribonuclease</fullName>
    </submittedName>
</protein>
<dbReference type="SMART" id="SM00955">
    <property type="entry name" value="RNB"/>
    <property type="match status" value="1"/>
</dbReference>
<proteinExistence type="predicted"/>
<evidence type="ECO:0000259" key="1">
    <source>
        <dbReference type="SMART" id="SM00955"/>
    </source>
</evidence>
<gene>
    <name evidence="2" type="ORF">FJ693_05240</name>
</gene>
<reference evidence="2 3" key="1">
    <citation type="submission" date="2019-07" db="EMBL/GenBank/DDBJ databases">
        <title>Georgenia wutianyii sp. nov. and Georgenia *** sp. nov. isolated from plateau pika (Ochotona curzoniae) in the Qinghai-Tibet plateau of China.</title>
        <authorList>
            <person name="Tian Z."/>
        </authorList>
    </citation>
    <scope>NUCLEOTIDE SEQUENCE [LARGE SCALE GENOMIC DNA]</scope>
    <source>
        <strain evidence="2 3">Z446</strain>
    </source>
</reference>
<dbReference type="InterPro" id="IPR050180">
    <property type="entry name" value="RNR_Ribonuclease"/>
</dbReference>
<accession>A0A552WUK5</accession>
<dbReference type="GO" id="GO:0005829">
    <property type="term" value="C:cytosol"/>
    <property type="evidence" value="ECO:0007669"/>
    <property type="project" value="TreeGrafter"/>
</dbReference>
<dbReference type="Pfam" id="PF18614">
    <property type="entry name" value="RNase_II_C_S1"/>
    <property type="match status" value="1"/>
</dbReference>
<dbReference type="EMBL" id="VJXR01000009">
    <property type="protein sequence ID" value="TRW46520.1"/>
    <property type="molecule type" value="Genomic_DNA"/>
</dbReference>
<dbReference type="GO" id="GO:0006402">
    <property type="term" value="P:mRNA catabolic process"/>
    <property type="evidence" value="ECO:0007669"/>
    <property type="project" value="TreeGrafter"/>
</dbReference>
<dbReference type="AlphaFoldDB" id="A0A552WUK5"/>
<feature type="domain" description="RNB" evidence="1">
    <location>
        <begin position="51"/>
        <end position="382"/>
    </location>
</feature>
<dbReference type="InterPro" id="IPR012340">
    <property type="entry name" value="NA-bd_OB-fold"/>
</dbReference>
<dbReference type="SUPFAM" id="SSF50249">
    <property type="entry name" value="Nucleic acid-binding proteins"/>
    <property type="match status" value="1"/>
</dbReference>
<evidence type="ECO:0000313" key="2">
    <source>
        <dbReference type="EMBL" id="TRW46520.1"/>
    </source>
</evidence>
<dbReference type="GO" id="GO:0004540">
    <property type="term" value="F:RNA nuclease activity"/>
    <property type="evidence" value="ECO:0007669"/>
    <property type="project" value="InterPro"/>
</dbReference>
<dbReference type="Proteomes" id="UP000318693">
    <property type="component" value="Unassembled WGS sequence"/>
</dbReference>
<keyword evidence="3" id="KW-1185">Reference proteome</keyword>